<keyword evidence="6 13" id="KW-0479">Metal-binding</keyword>
<evidence type="ECO:0000313" key="20">
    <source>
        <dbReference type="Proteomes" id="UP000799757"/>
    </source>
</evidence>
<gene>
    <name evidence="19" type="ORF">K505DRAFT_243767</name>
</gene>
<keyword evidence="7 11" id="KW-0547">Nucleotide-binding</keyword>
<dbReference type="EMBL" id="MU001917">
    <property type="protein sequence ID" value="KAF2793717.1"/>
    <property type="molecule type" value="Genomic_DNA"/>
</dbReference>
<dbReference type="CDD" id="cd05402">
    <property type="entry name" value="NT_PAP_TUTase"/>
    <property type="match status" value="1"/>
</dbReference>
<comment type="function">
    <text evidence="11">Polymerase that creates the 3'-poly(A) tail of mRNA's.</text>
</comment>
<feature type="compositionally biased region" description="Polar residues" evidence="14">
    <location>
        <begin position="571"/>
        <end position="582"/>
    </location>
</feature>
<dbReference type="InterPro" id="IPR048840">
    <property type="entry name" value="PolA_pol_NTPase"/>
</dbReference>
<dbReference type="Gene3D" id="3.30.70.590">
    <property type="entry name" value="Poly(A) polymerase predicted RNA binding domain"/>
    <property type="match status" value="1"/>
</dbReference>
<dbReference type="GO" id="GO:0005634">
    <property type="term" value="C:nucleus"/>
    <property type="evidence" value="ECO:0007669"/>
    <property type="project" value="UniProtKB-SubCell"/>
</dbReference>
<name>A0A6A6XDD7_9PLEO</name>
<feature type="region of interest" description="Disordered" evidence="14">
    <location>
        <begin position="526"/>
        <end position="582"/>
    </location>
</feature>
<protein>
    <recommendedName>
        <fullName evidence="11">Poly(A) polymerase</fullName>
        <ecNumber evidence="11">2.7.7.19</ecNumber>
    </recommendedName>
</protein>
<feature type="transmembrane region" description="Helical" evidence="15">
    <location>
        <begin position="228"/>
        <end position="247"/>
    </location>
</feature>
<dbReference type="InterPro" id="IPR007010">
    <property type="entry name" value="PolA_pol_RNA-bd_dom"/>
</dbReference>
<evidence type="ECO:0000259" key="16">
    <source>
        <dbReference type="Pfam" id="PF04926"/>
    </source>
</evidence>
<dbReference type="SUPFAM" id="SSF55003">
    <property type="entry name" value="PAP/Archaeal CCA-adding enzyme, C-terminal domain"/>
    <property type="match status" value="1"/>
</dbReference>
<feature type="compositionally biased region" description="Basic residues" evidence="14">
    <location>
        <begin position="538"/>
        <end position="551"/>
    </location>
</feature>
<evidence type="ECO:0000256" key="8">
    <source>
        <dbReference type="ARBA" id="ARBA00022840"/>
    </source>
</evidence>
<evidence type="ECO:0000256" key="3">
    <source>
        <dbReference type="ARBA" id="ARBA00010912"/>
    </source>
</evidence>
<comment type="cofactor">
    <cofactor evidence="13">
        <name>Mg(2+)</name>
        <dbReference type="ChEBI" id="CHEBI:18420"/>
    </cofactor>
    <text evidence="13">Binds 2 magnesium ions. Also active with manganese.</text>
</comment>
<feature type="binding site" evidence="12">
    <location>
        <position position="221"/>
    </location>
    <ligand>
        <name>ATP</name>
        <dbReference type="ChEBI" id="CHEBI:30616"/>
    </ligand>
</feature>
<dbReference type="FunFam" id="3.30.460.10:FF:000002">
    <property type="entry name" value="Poly(A) polymerase alpha, putative"/>
    <property type="match status" value="1"/>
</dbReference>
<organism evidence="19 20">
    <name type="scientific">Melanomma pulvis-pyrius CBS 109.77</name>
    <dbReference type="NCBI Taxonomy" id="1314802"/>
    <lineage>
        <taxon>Eukaryota</taxon>
        <taxon>Fungi</taxon>
        <taxon>Dikarya</taxon>
        <taxon>Ascomycota</taxon>
        <taxon>Pezizomycotina</taxon>
        <taxon>Dothideomycetes</taxon>
        <taxon>Pleosporomycetidae</taxon>
        <taxon>Pleosporales</taxon>
        <taxon>Melanommataceae</taxon>
        <taxon>Melanomma</taxon>
    </lineage>
</organism>
<accession>A0A6A6XDD7</accession>
<evidence type="ECO:0000256" key="10">
    <source>
        <dbReference type="ARBA" id="ARBA00023242"/>
    </source>
</evidence>
<sequence length="582" mass="65186">MEGQQKRQWGVTSAISEAQPTAKELKLNDTLVDALKAENQFETPEGTKNRIGVLDHLQKVAEEFIRRAGKAKGLPASTYDNSGGKIYTFGSYALGAYNPTSDIDTLIVAPKHVYMDDFFAHFPPTFREMSEASEITEFIPVENTHVPIIKMKFRGVSIDLLFASLPTLSQIPKDLELTDKSLLRGMDDSAMRSVNGSRVVRELLTSVPHEKPFRIALRAVKLWSNRRGIYGAIYGFPGGIAWAIMVARICQLYPYACGATILTKFFNLMGKWHWPRPVMLKTIEAGSLNLRVWNPEVYPQDRAHLMPIITPAFPSMCATHNVMHTTKDIMLKEFKRAEELLNLIQDGKKGWPDLFSPSTFFTKDHKYYLSVIAASRASDGGKEHDAFAGLVTSKVRVIVKGIEDGDAGIDLARLYPHAFDRIHQCETEDQIDRIKQGSLDYLVKKDAVAADGKSLNGESAKKLHTIHTSTFYIGLTLPEVSEAKLDISFPVADFKRYVTTDPLYDEKDMSVCVVHTRNYDLPDDVFVEGDTRPQKPVREKKKKTNSKSAKRHFADTGLDDSELSAKRRQSENVNGLPTATPV</sequence>
<dbReference type="InterPro" id="IPR007012">
    <property type="entry name" value="PolA_pol_cen_dom"/>
</dbReference>
<keyword evidence="10 11" id="KW-0539">Nucleus</keyword>
<evidence type="ECO:0000256" key="12">
    <source>
        <dbReference type="PIRSR" id="PIRSR018425-1"/>
    </source>
</evidence>
<dbReference type="Gene3D" id="3.30.460.10">
    <property type="entry name" value="Beta Polymerase, domain 2"/>
    <property type="match status" value="1"/>
</dbReference>
<feature type="binding site" evidence="12">
    <location>
        <position position="159"/>
    </location>
    <ligand>
        <name>ATP</name>
        <dbReference type="ChEBI" id="CHEBI:30616"/>
    </ligand>
</feature>
<dbReference type="InterPro" id="IPR014492">
    <property type="entry name" value="PolyA_polymerase"/>
</dbReference>
<evidence type="ECO:0000313" key="19">
    <source>
        <dbReference type="EMBL" id="KAF2793717.1"/>
    </source>
</evidence>
<feature type="binding site" evidence="12">
    <location>
        <position position="230"/>
    </location>
    <ligand>
        <name>ATP</name>
        <dbReference type="ChEBI" id="CHEBI:30616"/>
    </ligand>
</feature>
<evidence type="ECO:0000256" key="9">
    <source>
        <dbReference type="ARBA" id="ARBA00022842"/>
    </source>
</evidence>
<dbReference type="Pfam" id="PF04928">
    <property type="entry name" value="PAP_central"/>
    <property type="match status" value="1"/>
</dbReference>
<dbReference type="PIRSF" id="PIRSF018425">
    <property type="entry name" value="PolyA_polymerase"/>
    <property type="match status" value="1"/>
</dbReference>
<comment type="subcellular location">
    <subcellularLocation>
        <location evidence="2 11">Nucleus</location>
    </subcellularLocation>
</comment>
<feature type="domain" description="Poly(A) polymerase nucleotidyltransferase" evidence="18">
    <location>
        <begin position="10"/>
        <end position="207"/>
    </location>
</feature>
<dbReference type="PANTHER" id="PTHR10682:SF10">
    <property type="entry name" value="POLYNUCLEOTIDE ADENYLYLTRANSFERASE"/>
    <property type="match status" value="1"/>
</dbReference>
<feature type="binding site" evidence="13">
    <location>
        <position position="159"/>
    </location>
    <ligand>
        <name>Mg(2+)</name>
        <dbReference type="ChEBI" id="CHEBI:18420"/>
        <label>2</label>
        <note>catalytic</note>
    </ligand>
</feature>
<evidence type="ECO:0000259" key="18">
    <source>
        <dbReference type="Pfam" id="PF20750"/>
    </source>
</evidence>
<evidence type="ECO:0000256" key="6">
    <source>
        <dbReference type="ARBA" id="ARBA00022723"/>
    </source>
</evidence>
<dbReference type="AlphaFoldDB" id="A0A6A6XDD7"/>
<dbReference type="FunFam" id="1.10.1410.10:FF:000001">
    <property type="entry name" value="Putative poly(A) polymerase gamma"/>
    <property type="match status" value="1"/>
</dbReference>
<feature type="binding site" evidence="12">
    <location>
        <begin position="102"/>
        <end position="104"/>
    </location>
    <ligand>
        <name>ATP</name>
        <dbReference type="ChEBI" id="CHEBI:30616"/>
    </ligand>
</feature>
<feature type="binding site" evidence="13">
    <location>
        <position position="102"/>
    </location>
    <ligand>
        <name>Mg(2+)</name>
        <dbReference type="ChEBI" id="CHEBI:18420"/>
        <label>2</label>
        <note>catalytic</note>
    </ligand>
</feature>
<evidence type="ECO:0000256" key="13">
    <source>
        <dbReference type="PIRSR" id="PIRSR018425-2"/>
    </source>
</evidence>
<keyword evidence="8 11" id="KW-0067">ATP-binding</keyword>
<dbReference type="GO" id="GO:0005524">
    <property type="term" value="F:ATP binding"/>
    <property type="evidence" value="ECO:0007669"/>
    <property type="project" value="UniProtKB-UniRule"/>
</dbReference>
<feature type="binding site" evidence="12">
    <location>
        <begin position="89"/>
        <end position="91"/>
    </location>
    <ligand>
        <name>ATP</name>
        <dbReference type="ChEBI" id="CHEBI:30616"/>
    </ligand>
</feature>
<keyword evidence="5 11" id="KW-0808">Transferase</keyword>
<dbReference type="GO" id="GO:1990817">
    <property type="term" value="F:poly(A) RNA polymerase activity"/>
    <property type="evidence" value="ECO:0007669"/>
    <property type="project" value="UniProtKB-UniRule"/>
</dbReference>
<evidence type="ECO:0000256" key="15">
    <source>
        <dbReference type="SAM" id="Phobius"/>
    </source>
</evidence>
<evidence type="ECO:0000256" key="2">
    <source>
        <dbReference type="ARBA" id="ARBA00004123"/>
    </source>
</evidence>
<dbReference type="SUPFAM" id="SSF81631">
    <property type="entry name" value="PAP/OAS1 substrate-binding domain"/>
    <property type="match status" value="1"/>
</dbReference>
<feature type="domain" description="Poly(A) polymerase RNA-binding" evidence="16">
    <location>
        <begin position="359"/>
        <end position="535"/>
    </location>
</feature>
<feature type="binding site" evidence="13">
    <location>
        <position position="104"/>
    </location>
    <ligand>
        <name>Mg(2+)</name>
        <dbReference type="ChEBI" id="CHEBI:18420"/>
        <label>1</label>
        <note>catalytic</note>
    </ligand>
</feature>
<feature type="binding site" evidence="13">
    <location>
        <position position="104"/>
    </location>
    <ligand>
        <name>Mg(2+)</name>
        <dbReference type="ChEBI" id="CHEBI:18420"/>
        <label>2</label>
        <note>catalytic</note>
    </ligand>
</feature>
<dbReference type="GO" id="GO:0003723">
    <property type="term" value="F:RNA binding"/>
    <property type="evidence" value="ECO:0007669"/>
    <property type="project" value="UniProtKB-UniRule"/>
</dbReference>
<evidence type="ECO:0000259" key="17">
    <source>
        <dbReference type="Pfam" id="PF04928"/>
    </source>
</evidence>
<keyword evidence="9 13" id="KW-0460">Magnesium</keyword>
<dbReference type="Gene3D" id="1.10.1410.10">
    <property type="match status" value="1"/>
</dbReference>
<dbReference type="InterPro" id="IPR011068">
    <property type="entry name" value="NuclTrfase_I-like_C"/>
</dbReference>
<dbReference type="PANTHER" id="PTHR10682">
    <property type="entry name" value="POLY A POLYMERASE"/>
    <property type="match status" value="1"/>
</dbReference>
<comment type="similarity">
    <text evidence="3 11">Belongs to the poly(A) polymerase family.</text>
</comment>
<dbReference type="InterPro" id="IPR043519">
    <property type="entry name" value="NT_sf"/>
</dbReference>
<dbReference type="Proteomes" id="UP000799757">
    <property type="component" value="Unassembled WGS sequence"/>
</dbReference>
<feature type="domain" description="Poly(A) polymerase central" evidence="17">
    <location>
        <begin position="213"/>
        <end position="356"/>
    </location>
</feature>
<feature type="binding site" evidence="13">
    <location>
        <position position="102"/>
    </location>
    <ligand>
        <name>Mg(2+)</name>
        <dbReference type="ChEBI" id="CHEBI:18420"/>
        <label>1</label>
        <note>catalytic</note>
    </ligand>
</feature>
<comment type="cofactor">
    <cofactor evidence="1">
        <name>Mn(2+)</name>
        <dbReference type="ChEBI" id="CHEBI:29035"/>
    </cofactor>
</comment>
<keyword evidence="15" id="KW-1133">Transmembrane helix</keyword>
<evidence type="ECO:0000256" key="11">
    <source>
        <dbReference type="PIRNR" id="PIRNR018425"/>
    </source>
</evidence>
<dbReference type="GO" id="GO:0046872">
    <property type="term" value="F:metal ion binding"/>
    <property type="evidence" value="ECO:0007669"/>
    <property type="project" value="UniProtKB-KW"/>
</dbReference>
<dbReference type="GO" id="GO:0031123">
    <property type="term" value="P:RNA 3'-end processing"/>
    <property type="evidence" value="ECO:0007669"/>
    <property type="project" value="InterPro"/>
</dbReference>
<dbReference type="EC" id="2.7.7.19" evidence="11"/>
<dbReference type="Pfam" id="PF20750">
    <property type="entry name" value="PAP_NTPase"/>
    <property type="match status" value="1"/>
</dbReference>
<proteinExistence type="inferred from homology"/>
<dbReference type="OrthoDB" id="412748at2759"/>
<keyword evidence="4 11" id="KW-0507">mRNA processing</keyword>
<keyword evidence="15" id="KW-0472">Membrane</keyword>
<dbReference type="Pfam" id="PF04926">
    <property type="entry name" value="PAP_RNA-bind"/>
    <property type="match status" value="1"/>
</dbReference>
<evidence type="ECO:0000256" key="4">
    <source>
        <dbReference type="ARBA" id="ARBA00022664"/>
    </source>
</evidence>
<comment type="catalytic activity">
    <reaction evidence="11">
        <text>RNA(n) + ATP = RNA(n)-3'-adenine ribonucleotide + diphosphate</text>
        <dbReference type="Rhea" id="RHEA:11332"/>
        <dbReference type="Rhea" id="RHEA-COMP:14527"/>
        <dbReference type="Rhea" id="RHEA-COMP:17347"/>
        <dbReference type="ChEBI" id="CHEBI:30616"/>
        <dbReference type="ChEBI" id="CHEBI:33019"/>
        <dbReference type="ChEBI" id="CHEBI:140395"/>
        <dbReference type="ChEBI" id="CHEBI:173115"/>
        <dbReference type="EC" id="2.7.7.19"/>
    </reaction>
</comment>
<dbReference type="SUPFAM" id="SSF81301">
    <property type="entry name" value="Nucleotidyltransferase"/>
    <property type="match status" value="1"/>
</dbReference>
<reference evidence="19" key="1">
    <citation type="journal article" date="2020" name="Stud. Mycol.">
        <title>101 Dothideomycetes genomes: a test case for predicting lifestyles and emergence of pathogens.</title>
        <authorList>
            <person name="Haridas S."/>
            <person name="Albert R."/>
            <person name="Binder M."/>
            <person name="Bloem J."/>
            <person name="Labutti K."/>
            <person name="Salamov A."/>
            <person name="Andreopoulos B."/>
            <person name="Baker S."/>
            <person name="Barry K."/>
            <person name="Bills G."/>
            <person name="Bluhm B."/>
            <person name="Cannon C."/>
            <person name="Castanera R."/>
            <person name="Culley D."/>
            <person name="Daum C."/>
            <person name="Ezra D."/>
            <person name="Gonzalez J."/>
            <person name="Henrissat B."/>
            <person name="Kuo A."/>
            <person name="Liang C."/>
            <person name="Lipzen A."/>
            <person name="Lutzoni F."/>
            <person name="Magnuson J."/>
            <person name="Mondo S."/>
            <person name="Nolan M."/>
            <person name="Ohm R."/>
            <person name="Pangilinan J."/>
            <person name="Park H.-J."/>
            <person name="Ramirez L."/>
            <person name="Alfaro M."/>
            <person name="Sun H."/>
            <person name="Tritt A."/>
            <person name="Yoshinaga Y."/>
            <person name="Zwiers L.-H."/>
            <person name="Turgeon B."/>
            <person name="Goodwin S."/>
            <person name="Spatafora J."/>
            <person name="Crous P."/>
            <person name="Grigoriev I."/>
        </authorList>
    </citation>
    <scope>NUCLEOTIDE SEQUENCE</scope>
    <source>
        <strain evidence="19">CBS 109.77</strain>
    </source>
</reference>
<dbReference type="GO" id="GO:0006397">
    <property type="term" value="P:mRNA processing"/>
    <property type="evidence" value="ECO:0007669"/>
    <property type="project" value="UniProtKB-KW"/>
</dbReference>
<evidence type="ECO:0000256" key="5">
    <source>
        <dbReference type="ARBA" id="ARBA00022679"/>
    </source>
</evidence>
<keyword evidence="15" id="KW-0812">Transmembrane</keyword>
<evidence type="ECO:0000256" key="7">
    <source>
        <dbReference type="ARBA" id="ARBA00022741"/>
    </source>
</evidence>
<evidence type="ECO:0000256" key="1">
    <source>
        <dbReference type="ARBA" id="ARBA00001936"/>
    </source>
</evidence>
<evidence type="ECO:0000256" key="14">
    <source>
        <dbReference type="SAM" id="MobiDB-lite"/>
    </source>
</evidence>
<keyword evidence="20" id="KW-1185">Reference proteome</keyword>